<name>A0A564SFR9_STRVE</name>
<evidence type="ECO:0000256" key="3">
    <source>
        <dbReference type="ARBA" id="ARBA00022729"/>
    </source>
</evidence>
<keyword evidence="5" id="KW-0175">Coiled coil</keyword>
<evidence type="ECO:0000256" key="4">
    <source>
        <dbReference type="ARBA" id="ARBA00023088"/>
    </source>
</evidence>
<keyword evidence="1" id="KW-0134">Cell wall</keyword>
<dbReference type="Proteomes" id="UP000380217">
    <property type="component" value="Unassembled WGS sequence"/>
</dbReference>
<dbReference type="InterPro" id="IPR038799">
    <property type="entry name" value="LEKR1"/>
</dbReference>
<dbReference type="InterPro" id="IPR019931">
    <property type="entry name" value="LPXTG_anchor"/>
</dbReference>
<evidence type="ECO:0000256" key="6">
    <source>
        <dbReference type="SAM" id="Phobius"/>
    </source>
</evidence>
<feature type="coiled-coil region" evidence="5">
    <location>
        <begin position="521"/>
        <end position="607"/>
    </location>
</feature>
<feature type="domain" description="Gram-positive cocci surface proteins LPxTG" evidence="8">
    <location>
        <begin position="737"/>
        <end position="771"/>
    </location>
</feature>
<keyword evidence="6" id="KW-1133">Transmembrane helix</keyword>
<sequence length="771" mass="81447">MNKKVLVTAGIAALAVSTSVAKADEVTTNGQVSTTASVSSTATQAIPTQSQVETAREQANAASQAVSHQESVIANHEETINQAKANLATADANLQKAQTATDEASLESIAVAQGQVTSAEHAANEAKSAVATAQSAEKTAKDVADKQQALVNADQANVNAKATEVADAQKSVDAAKAALNGSSTSEAASNQSKADAATAAEKKVQEELAAAQAAYKEKATAISSKEGQLIADQNAANQAKAAYETAQTVANEKAVALAAAEAAKKKAEASTTNIRQKFTVSSEYISALKIYVSKTSTAEEKVQAEQTLKDVNKRDRENNKYQDNEADKNITISDLNKLSEAQITDLSLYTSSLINQIRSAFGTTETSVSKGSVMATDRVTDGYVADNWGWESISNRRHDSVALDRAGKSFNTVSIGENLNTWQGLTGPFTLNEIKGYIYEAMLDFMFNGQEWNHARSIVGLTSDGGETYIGTDLSVVAGAFNVHVNNINENAISFDSSFDTTKIANPYVGSQSQPSLNANLAAAKVAYETAKQANDQAQSDLASKKVASESATLKLKNTQSELTALKATASKLAAAQTNLSEKQAALKQANQALAFAKNRVAALTNASANLAKAKAERAMAFAKLTAAKGALSTERAKLVELSAKRDKLTSEYTTVQTAFDNYMKAKADKERQTQLSKEFAKITSKGLTAVSIYDVDGKVVALTTQEQAAQTVAQVPVNYGQIKAEKQAPVQEADSLPETGESTAAGFSLVGLFMTLLAFLGFVDRRTRRN</sequence>
<dbReference type="PANTHER" id="PTHR34251">
    <property type="entry name" value="LEUCINE-, GLUTAMATE- AND LYSINE-RICH PROTEIN 1"/>
    <property type="match status" value="1"/>
</dbReference>
<feature type="coiled-coil region" evidence="5">
    <location>
        <begin position="66"/>
        <end position="100"/>
    </location>
</feature>
<keyword evidence="2" id="KW-0964">Secreted</keyword>
<evidence type="ECO:0000313" key="10">
    <source>
        <dbReference type="Proteomes" id="UP000380217"/>
    </source>
</evidence>
<dbReference type="EMBL" id="CABHNJ010000008">
    <property type="protein sequence ID" value="VUW93802.1"/>
    <property type="molecule type" value="Genomic_DNA"/>
</dbReference>
<dbReference type="AlphaFoldDB" id="A0A564SFR9"/>
<evidence type="ECO:0000256" key="7">
    <source>
        <dbReference type="SAM" id="SignalP"/>
    </source>
</evidence>
<dbReference type="InterPro" id="IPR027607">
    <property type="entry name" value="Surf_Exclu_SEC10/PgrA"/>
</dbReference>
<dbReference type="NCBIfam" id="TIGR01167">
    <property type="entry name" value="LPXTG_anchor"/>
    <property type="match status" value="1"/>
</dbReference>
<proteinExistence type="predicted"/>
<feature type="coiled-coil region" evidence="5">
    <location>
        <begin position="257"/>
        <end position="314"/>
    </location>
</feature>
<evidence type="ECO:0000313" key="9">
    <source>
        <dbReference type="EMBL" id="VUW93802.1"/>
    </source>
</evidence>
<keyword evidence="6" id="KW-0472">Membrane</keyword>
<feature type="chain" id="PRO_5021746396" evidence="7">
    <location>
        <begin position="24"/>
        <end position="771"/>
    </location>
</feature>
<keyword evidence="6" id="KW-0812">Transmembrane</keyword>
<evidence type="ECO:0000259" key="8">
    <source>
        <dbReference type="PROSITE" id="PS50847"/>
    </source>
</evidence>
<dbReference type="NCBIfam" id="TIGR04320">
    <property type="entry name" value="Surf_Exclu_PgrA"/>
    <property type="match status" value="1"/>
</dbReference>
<evidence type="ECO:0000256" key="1">
    <source>
        <dbReference type="ARBA" id="ARBA00022512"/>
    </source>
</evidence>
<dbReference type="Pfam" id="PF00746">
    <property type="entry name" value="Gram_pos_anchor"/>
    <property type="match status" value="1"/>
</dbReference>
<dbReference type="RefSeq" id="WP_154863861.1">
    <property type="nucleotide sequence ID" value="NZ_CABHNJ010000008.1"/>
</dbReference>
<keyword evidence="4" id="KW-0572">Peptidoglycan-anchor</keyword>
<feature type="transmembrane region" description="Helical" evidence="6">
    <location>
        <begin position="745"/>
        <end position="764"/>
    </location>
</feature>
<feature type="signal peptide" evidence="7">
    <location>
        <begin position="1"/>
        <end position="23"/>
    </location>
</feature>
<keyword evidence="3 7" id="KW-0732">Signal</keyword>
<evidence type="ECO:0000256" key="5">
    <source>
        <dbReference type="SAM" id="Coils"/>
    </source>
</evidence>
<dbReference type="PROSITE" id="PS50847">
    <property type="entry name" value="GRAM_POS_ANCHORING"/>
    <property type="match status" value="1"/>
</dbReference>
<organism evidence="9 10">
    <name type="scientific">Streptococcus vestibularis</name>
    <dbReference type="NCBI Taxonomy" id="1343"/>
    <lineage>
        <taxon>Bacteria</taxon>
        <taxon>Bacillati</taxon>
        <taxon>Bacillota</taxon>
        <taxon>Bacilli</taxon>
        <taxon>Lactobacillales</taxon>
        <taxon>Streptococcaceae</taxon>
        <taxon>Streptococcus</taxon>
    </lineage>
</organism>
<dbReference type="PANTHER" id="PTHR34251:SF1">
    <property type="entry name" value="LEUCINE, GLUTAMATE AND LYSINE RICH 1"/>
    <property type="match status" value="1"/>
</dbReference>
<reference evidence="9 10" key="1">
    <citation type="submission" date="2019-07" db="EMBL/GenBank/DDBJ databases">
        <authorList>
            <person name="Hibberd C M."/>
            <person name="Gehrig L. J."/>
            <person name="Chang H.-W."/>
            <person name="Venkatesh S."/>
        </authorList>
    </citation>
    <scope>NUCLEOTIDE SEQUENCE [LARGE SCALE GENOMIC DNA]</scope>
    <source>
        <strain evidence="9">Streptococcus_salivarius_SS_Bg39</strain>
    </source>
</reference>
<accession>A0A564SFR9</accession>
<evidence type="ECO:0000256" key="2">
    <source>
        <dbReference type="ARBA" id="ARBA00022525"/>
    </source>
</evidence>
<gene>
    <name evidence="9" type="primary">smc_3</name>
    <name evidence="9" type="ORF">SSSS39_00641</name>
</gene>
<protein>
    <submittedName>
        <fullName evidence="9">Chromosome partition protein Smc</fullName>
    </submittedName>
</protein>